<protein>
    <submittedName>
        <fullName evidence="3">DUF1080 domain-containing protein</fullName>
    </submittedName>
</protein>
<feature type="signal peptide" evidence="1">
    <location>
        <begin position="1"/>
        <end position="21"/>
    </location>
</feature>
<dbReference type="InterPro" id="IPR010496">
    <property type="entry name" value="AL/BT2_dom"/>
</dbReference>
<comment type="caution">
    <text evidence="3">The sequence shown here is derived from an EMBL/GenBank/DDBJ whole genome shotgun (WGS) entry which is preliminary data.</text>
</comment>
<evidence type="ECO:0000313" key="4">
    <source>
        <dbReference type="Proteomes" id="UP000293583"/>
    </source>
</evidence>
<dbReference type="EMBL" id="SEWY01000003">
    <property type="protein sequence ID" value="TBH73186.1"/>
    <property type="molecule type" value="Genomic_DNA"/>
</dbReference>
<dbReference type="RefSeq" id="WP_130923313.1">
    <property type="nucleotide sequence ID" value="NZ_JAANOL010000001.1"/>
</dbReference>
<dbReference type="Gene3D" id="2.60.120.560">
    <property type="entry name" value="Exo-inulinase, domain 1"/>
    <property type="match status" value="1"/>
</dbReference>
<gene>
    <name evidence="3" type="ORF">EWU20_07365</name>
</gene>
<keyword evidence="1" id="KW-0732">Signal</keyword>
<evidence type="ECO:0000256" key="1">
    <source>
        <dbReference type="SAM" id="SignalP"/>
    </source>
</evidence>
<dbReference type="GO" id="GO:0016787">
    <property type="term" value="F:hydrolase activity"/>
    <property type="evidence" value="ECO:0007669"/>
    <property type="project" value="InterPro"/>
</dbReference>
<reference evidence="3 4" key="1">
    <citation type="submission" date="2019-02" db="EMBL/GenBank/DDBJ databases">
        <title>Genome of a new Bacteroidetes strain.</title>
        <authorList>
            <person name="Pitt A."/>
        </authorList>
    </citation>
    <scope>NUCLEOTIDE SEQUENCE [LARGE SCALE GENOMIC DNA]</scope>
    <source>
        <strain evidence="3 4">103A-SOEBACH</strain>
    </source>
</reference>
<keyword evidence="4" id="KW-1185">Reference proteome</keyword>
<dbReference type="Proteomes" id="UP000293583">
    <property type="component" value="Unassembled WGS sequence"/>
</dbReference>
<accession>A0A4Q9BBI6</accession>
<sequence>MKKTLFAISALLLGSATLTLAQDHRHVKVNPTNPNDTEYWEPSITVVTPGAIPSDAIVLFDGKNLDNWESAKDGSPAAWKVADGKMTVVGGKGNISTKEKFTNYQLHIEWQSPIEPETLKSQGKGNSGVFMQGMYEVQVMNSYQNPTYRNGQAGAIYKQTPPLVNATSKMGDWNTYDIIYTAPVFTTNGGIETPAFVTVIHNGIVVQNHTKIQGTTEYIGQPLNPVHGPGPISLQDHGNAVSFRNIWLRKM</sequence>
<name>A0A4Q9BBI6_9BACT</name>
<evidence type="ECO:0000259" key="2">
    <source>
        <dbReference type="Pfam" id="PF06439"/>
    </source>
</evidence>
<dbReference type="OrthoDB" id="176168at2"/>
<dbReference type="Pfam" id="PF06439">
    <property type="entry name" value="3keto-disac_hyd"/>
    <property type="match status" value="1"/>
</dbReference>
<dbReference type="AlphaFoldDB" id="A0A4Q9BBI6"/>
<organism evidence="3 4">
    <name type="scientific">Aquirufa antheringensis</name>
    <dbReference type="NCBI Taxonomy" id="2516559"/>
    <lineage>
        <taxon>Bacteria</taxon>
        <taxon>Pseudomonadati</taxon>
        <taxon>Bacteroidota</taxon>
        <taxon>Cytophagia</taxon>
        <taxon>Cytophagales</taxon>
        <taxon>Flectobacillaceae</taxon>
        <taxon>Aquirufa</taxon>
    </lineage>
</organism>
<proteinExistence type="predicted"/>
<feature type="chain" id="PRO_5020190422" evidence="1">
    <location>
        <begin position="22"/>
        <end position="251"/>
    </location>
</feature>
<evidence type="ECO:0000313" key="3">
    <source>
        <dbReference type="EMBL" id="TBH73186.1"/>
    </source>
</evidence>
<feature type="domain" description="3-keto-alpha-glucoside-1,2-lyase/3-keto-2-hydroxy-glucal hydratase" evidence="2">
    <location>
        <begin position="56"/>
        <end position="249"/>
    </location>
</feature>